<dbReference type="OrthoDB" id="158267at2"/>
<reference evidence="3 4" key="1">
    <citation type="submission" date="2016-02" db="EMBL/GenBank/DDBJ databases">
        <authorList>
            <person name="Wen L."/>
            <person name="He K."/>
            <person name="Yang H."/>
        </authorList>
    </citation>
    <scope>NUCLEOTIDE SEQUENCE [LARGE SCALE GENOMIC DNA]</scope>
    <source>
        <strain evidence="3 4">CZ1127</strain>
    </source>
</reference>
<evidence type="ECO:0000313" key="4">
    <source>
        <dbReference type="Proteomes" id="UP000092967"/>
    </source>
</evidence>
<name>A0A1B1Y961_9FLAO</name>
<protein>
    <submittedName>
        <fullName evidence="3">Lysophospholipase</fullName>
    </submittedName>
</protein>
<feature type="chain" id="PRO_5008532600" evidence="1">
    <location>
        <begin position="25"/>
        <end position="247"/>
    </location>
</feature>
<dbReference type="EMBL" id="CP014224">
    <property type="protein sequence ID" value="ANW97320.1"/>
    <property type="molecule type" value="Genomic_DNA"/>
</dbReference>
<dbReference type="InterPro" id="IPR013830">
    <property type="entry name" value="SGNH_hydro"/>
</dbReference>
<dbReference type="KEGG" id="wfu:AXE80_13905"/>
<evidence type="ECO:0000313" key="3">
    <source>
        <dbReference type="EMBL" id="ANW97320.1"/>
    </source>
</evidence>
<dbReference type="Pfam" id="PF13472">
    <property type="entry name" value="Lipase_GDSL_2"/>
    <property type="match status" value="1"/>
</dbReference>
<evidence type="ECO:0000256" key="1">
    <source>
        <dbReference type="SAM" id="SignalP"/>
    </source>
</evidence>
<proteinExistence type="predicted"/>
<dbReference type="PROSITE" id="PS51257">
    <property type="entry name" value="PROKAR_LIPOPROTEIN"/>
    <property type="match status" value="1"/>
</dbReference>
<dbReference type="Proteomes" id="UP000092967">
    <property type="component" value="Chromosome"/>
</dbReference>
<gene>
    <name evidence="3" type="ORF">AXE80_13905</name>
</gene>
<feature type="domain" description="SGNH hydrolase-type esterase" evidence="2">
    <location>
        <begin position="54"/>
        <end position="231"/>
    </location>
</feature>
<dbReference type="AlphaFoldDB" id="A0A1B1Y961"/>
<dbReference type="SUPFAM" id="SSF52266">
    <property type="entry name" value="SGNH hydrolase"/>
    <property type="match status" value="1"/>
</dbReference>
<keyword evidence="4" id="KW-1185">Reference proteome</keyword>
<feature type="signal peptide" evidence="1">
    <location>
        <begin position="1"/>
        <end position="24"/>
    </location>
</feature>
<dbReference type="CDD" id="cd01832">
    <property type="entry name" value="SGNH_hydrolase_like_1"/>
    <property type="match status" value="1"/>
</dbReference>
<organism evidence="3 4">
    <name type="scientific">Wenyingzhuangia fucanilytica</name>
    <dbReference type="NCBI Taxonomy" id="1790137"/>
    <lineage>
        <taxon>Bacteria</taxon>
        <taxon>Pseudomonadati</taxon>
        <taxon>Bacteroidota</taxon>
        <taxon>Flavobacteriia</taxon>
        <taxon>Flavobacteriales</taxon>
        <taxon>Flavobacteriaceae</taxon>
        <taxon>Wenyingzhuangia</taxon>
    </lineage>
</organism>
<accession>A0A1B1Y961</accession>
<keyword evidence="1" id="KW-0732">Signal</keyword>
<sequence length="247" mass="27484">MRKFFLIIFGVLFFAIGCSSESIAAEEVVYNSVDNEDITVDSLGLNGSYKILSLGDSYTIGQSVCNTCRFPEQLKQKILSGFSDVKTIDLKIVARTGWTTTNLLNSLSSQEIGMDYDFVTLLIGVNNQYQGISLEVYKKEFPELVAKAITYANGDINHVVVLSIPDYAYTPFGQGDSTISEEILDYNQFAKNYCEANGITFLNITDITQQGLNNPALVANDDLHPSALSYEKFVKRLLPLFIEKMKD</sequence>
<dbReference type="GO" id="GO:0016788">
    <property type="term" value="F:hydrolase activity, acting on ester bonds"/>
    <property type="evidence" value="ECO:0007669"/>
    <property type="project" value="UniProtKB-ARBA"/>
</dbReference>
<dbReference type="RefSeq" id="WP_068828423.1">
    <property type="nucleotide sequence ID" value="NZ_CP014224.1"/>
</dbReference>
<dbReference type="InterPro" id="IPR036514">
    <property type="entry name" value="SGNH_hydro_sf"/>
</dbReference>
<dbReference type="Gene3D" id="3.40.50.1110">
    <property type="entry name" value="SGNH hydrolase"/>
    <property type="match status" value="1"/>
</dbReference>
<dbReference type="STRING" id="1790137.AXE80_13905"/>
<evidence type="ECO:0000259" key="2">
    <source>
        <dbReference type="Pfam" id="PF13472"/>
    </source>
</evidence>